<dbReference type="RefSeq" id="WP_075908164.1">
    <property type="nucleotide sequence ID" value="NZ_CP041150.1"/>
</dbReference>
<name>A0AB73U4J6_MYCCH</name>
<protein>
    <recommendedName>
        <fullName evidence="3">DNA-binding protein</fullName>
    </recommendedName>
</protein>
<dbReference type="EMBL" id="CP041150">
    <property type="protein sequence ID" value="QDF71883.1"/>
    <property type="molecule type" value="Genomic_DNA"/>
</dbReference>
<gene>
    <name evidence="1" type="ORF">FJK96_18130</name>
</gene>
<accession>A0AB73U4J6</accession>
<evidence type="ECO:0008006" key="3">
    <source>
        <dbReference type="Google" id="ProtNLM"/>
    </source>
</evidence>
<proteinExistence type="predicted"/>
<organism evidence="1 2">
    <name type="scientific">Mycobacteroides chelonae</name>
    <name type="common">Mycobacterium chelonae</name>
    <dbReference type="NCBI Taxonomy" id="1774"/>
    <lineage>
        <taxon>Bacteria</taxon>
        <taxon>Bacillati</taxon>
        <taxon>Actinomycetota</taxon>
        <taxon>Actinomycetes</taxon>
        <taxon>Mycobacteriales</taxon>
        <taxon>Mycobacteriaceae</taxon>
        <taxon>Mycobacteroides</taxon>
    </lineage>
</organism>
<reference evidence="1 2" key="1">
    <citation type="submission" date="2019-06" db="EMBL/GenBank/DDBJ databases">
        <title>Whole geneome sequnce of Mycobacteroides chelonae M77 isolated from bovine milk from Meghalaya, India.</title>
        <authorList>
            <person name="Vise E."/>
            <person name="Das S."/>
            <person name="Garg A."/>
            <person name="Ghatak S."/>
            <person name="Shakuntala I."/>
            <person name="Milton A.A.P."/>
            <person name="Karam A."/>
            <person name="Sanjukta R."/>
            <person name="Puro K."/>
            <person name="Sen A."/>
        </authorList>
    </citation>
    <scope>NUCLEOTIDE SEQUENCE [LARGE SCALE GENOMIC DNA]</scope>
    <source>
        <strain evidence="1 2">M77</strain>
    </source>
</reference>
<evidence type="ECO:0000313" key="1">
    <source>
        <dbReference type="EMBL" id="QDF71883.1"/>
    </source>
</evidence>
<evidence type="ECO:0000313" key="2">
    <source>
        <dbReference type="Proteomes" id="UP000317728"/>
    </source>
</evidence>
<dbReference type="AlphaFoldDB" id="A0AB73U4J6"/>
<sequence>MTAPLILPDGIETLIDADEAARHCKVSKVTVWGWANRGYRCPTGELVKLPVSGKSPEGRNLYCLLDVAKAEAATRKRARRVA</sequence>
<dbReference type="Proteomes" id="UP000317728">
    <property type="component" value="Chromosome"/>
</dbReference>